<dbReference type="EMBL" id="AMSI01000045">
    <property type="protein sequence ID" value="EKF39814.1"/>
    <property type="molecule type" value="Genomic_DNA"/>
</dbReference>
<dbReference type="SUPFAM" id="SSF53955">
    <property type="entry name" value="Lysozyme-like"/>
    <property type="match status" value="1"/>
</dbReference>
<dbReference type="eggNOG" id="COG3926">
    <property type="taxonomic scope" value="Bacteria"/>
</dbReference>
<protein>
    <submittedName>
        <fullName evidence="4">Uncharacterized protein</fullName>
    </submittedName>
</protein>
<dbReference type="Gene3D" id="1.20.141.10">
    <property type="entry name" value="Chitosanase, subunit A, domain 1"/>
    <property type="match status" value="1"/>
</dbReference>
<keyword evidence="1" id="KW-1133">Transmembrane helix</keyword>
<sequence length="254" mass="27554">MDRNFARALPLVLKHEGGWADNPKDPGGATMNGVTLATFRRYVKADASKADLRAISDDQVATVYYRHYWAAVNAQALPSGIDYAVFDFAVNSGPARAAKYLQSIAGVSVDGRVGPQTIEAVSAMDAAKVINKLCDARMSFLRKLKHWPTFGNGWTRRVDDVRRDSADVKEVPVPKPVVPEQVEQEVRKKSGLWQWLTGLFGSGALGLGWLTGMDWQAILAGGVVLIVVLLVLVALRSQIVAAVREIKGAVEGRG</sequence>
<evidence type="ECO:0000313" key="5">
    <source>
        <dbReference type="Proteomes" id="UP000007374"/>
    </source>
</evidence>
<proteinExistence type="predicted"/>
<dbReference type="PATRIC" id="fig|1231190.3.peg.4940"/>
<dbReference type="Proteomes" id="UP000007374">
    <property type="component" value="Unassembled WGS sequence"/>
</dbReference>
<dbReference type="Pfam" id="PF05838">
    <property type="entry name" value="Glyco_hydro_108"/>
    <property type="match status" value="1"/>
</dbReference>
<keyword evidence="1" id="KW-0812">Transmembrane</keyword>
<evidence type="ECO:0000259" key="3">
    <source>
        <dbReference type="Pfam" id="PF09374"/>
    </source>
</evidence>
<reference evidence="4 5" key="1">
    <citation type="journal article" date="2012" name="J. Bacteriol.">
        <title>Genome Sequence of Nitratireductor indicus Type Strain C115.</title>
        <authorList>
            <person name="Lai Q."/>
            <person name="Li G."/>
            <person name="Yu Z."/>
            <person name="Shao Z."/>
        </authorList>
    </citation>
    <scope>NUCLEOTIDE SEQUENCE [LARGE SCALE GENOMIC DNA]</scope>
    <source>
        <strain evidence="4 5">C115</strain>
    </source>
</reference>
<gene>
    <name evidence="4" type="ORF">NA8A_24019</name>
</gene>
<dbReference type="CDD" id="cd13926">
    <property type="entry name" value="N-acetylmuramidase_GH108"/>
    <property type="match status" value="1"/>
</dbReference>
<dbReference type="InterPro" id="IPR023346">
    <property type="entry name" value="Lysozyme-like_dom_sf"/>
</dbReference>
<dbReference type="AlphaFoldDB" id="K2NPN5"/>
<evidence type="ECO:0000256" key="1">
    <source>
        <dbReference type="SAM" id="Phobius"/>
    </source>
</evidence>
<keyword evidence="5" id="KW-1185">Reference proteome</keyword>
<dbReference type="InterPro" id="IPR018537">
    <property type="entry name" value="Peptidoglycan-bd_3"/>
</dbReference>
<feature type="transmembrane region" description="Helical" evidence="1">
    <location>
        <begin position="217"/>
        <end position="235"/>
    </location>
</feature>
<comment type="caution">
    <text evidence="4">The sequence shown here is derived from an EMBL/GenBank/DDBJ whole genome shotgun (WGS) entry which is preliminary data.</text>
</comment>
<evidence type="ECO:0000313" key="4">
    <source>
        <dbReference type="EMBL" id="EKF39814.1"/>
    </source>
</evidence>
<dbReference type="OrthoDB" id="9815229at2"/>
<dbReference type="InterPro" id="IPR008565">
    <property type="entry name" value="TtsA-like_GH18_dom"/>
</dbReference>
<feature type="transmembrane region" description="Helical" evidence="1">
    <location>
        <begin position="192"/>
        <end position="211"/>
    </location>
</feature>
<organism evidence="4 5">
    <name type="scientific">Nitratireductor indicus C115</name>
    <dbReference type="NCBI Taxonomy" id="1231190"/>
    <lineage>
        <taxon>Bacteria</taxon>
        <taxon>Pseudomonadati</taxon>
        <taxon>Pseudomonadota</taxon>
        <taxon>Alphaproteobacteria</taxon>
        <taxon>Hyphomicrobiales</taxon>
        <taxon>Phyllobacteriaceae</taxon>
        <taxon>Nitratireductor</taxon>
    </lineage>
</organism>
<dbReference type="RefSeq" id="WP_009453045.1">
    <property type="nucleotide sequence ID" value="NZ_AMSI01000045.1"/>
</dbReference>
<name>K2NPN5_9HYPH</name>
<feature type="domain" description="TtsA-like Glycoside hydrolase family 108" evidence="2">
    <location>
        <begin position="11"/>
        <end position="93"/>
    </location>
</feature>
<keyword evidence="1" id="KW-0472">Membrane</keyword>
<evidence type="ECO:0000259" key="2">
    <source>
        <dbReference type="Pfam" id="PF05838"/>
    </source>
</evidence>
<accession>K2NPN5</accession>
<dbReference type="Pfam" id="PF09374">
    <property type="entry name" value="PG_binding_3"/>
    <property type="match status" value="1"/>
</dbReference>
<feature type="domain" description="Peptidoglycan binding" evidence="3">
    <location>
        <begin position="97"/>
        <end position="157"/>
    </location>
</feature>
<dbReference type="STRING" id="721133.SAMN05216176_1194"/>